<evidence type="ECO:0000256" key="4">
    <source>
        <dbReference type="ARBA" id="ARBA00022980"/>
    </source>
</evidence>
<comment type="function">
    <text evidence="7 10">This protein binds specifically to 23S rRNA; its binding is stimulated by other ribosomal proteins, e.g., L4, L17, and L20. It is important during the early stages of 50S assembly. It makes multiple contacts with different domains of the 23S rRNA in the assembled 50S subunit and ribosome.</text>
</comment>
<evidence type="ECO:0000256" key="8">
    <source>
        <dbReference type="RuleBase" id="RU004005"/>
    </source>
</evidence>
<dbReference type="NCBIfam" id="TIGR01044">
    <property type="entry name" value="rplV_bact"/>
    <property type="match status" value="1"/>
</dbReference>
<dbReference type="InterPro" id="IPR005727">
    <property type="entry name" value="Ribosomal_uL22_bac/chlpt-type"/>
</dbReference>
<keyword evidence="2 7" id="KW-0699">rRNA-binding</keyword>
<dbReference type="PANTHER" id="PTHR13501:SF8">
    <property type="entry name" value="LARGE RIBOSOMAL SUBUNIT PROTEIN UL22M"/>
    <property type="match status" value="1"/>
</dbReference>
<name>A0A1G2HGF8_9BACT</name>
<dbReference type="HAMAP" id="MF_01331_B">
    <property type="entry name" value="Ribosomal_uL22_B"/>
    <property type="match status" value="1"/>
</dbReference>
<organism evidence="12 13">
    <name type="scientific">Candidatus Spechtbacteria bacterium RIFCSPLOWO2_02_FULL_38_8</name>
    <dbReference type="NCBI Taxonomy" id="1802164"/>
    <lineage>
        <taxon>Bacteria</taxon>
        <taxon>Candidatus Spechtiibacteriota</taxon>
    </lineage>
</organism>
<reference evidence="12 13" key="1">
    <citation type="journal article" date="2016" name="Nat. Commun.">
        <title>Thousands of microbial genomes shed light on interconnected biogeochemical processes in an aquifer system.</title>
        <authorList>
            <person name="Anantharaman K."/>
            <person name="Brown C.T."/>
            <person name="Hug L.A."/>
            <person name="Sharon I."/>
            <person name="Castelle C.J."/>
            <person name="Probst A.J."/>
            <person name="Thomas B.C."/>
            <person name="Singh A."/>
            <person name="Wilkins M.J."/>
            <person name="Karaoz U."/>
            <person name="Brodie E.L."/>
            <person name="Williams K.H."/>
            <person name="Hubbard S.S."/>
            <person name="Banfield J.F."/>
        </authorList>
    </citation>
    <scope>NUCLEOTIDE SEQUENCE [LARGE SCALE GENOMIC DNA]</scope>
</reference>
<dbReference type="GO" id="GO:0003735">
    <property type="term" value="F:structural constituent of ribosome"/>
    <property type="evidence" value="ECO:0007669"/>
    <property type="project" value="InterPro"/>
</dbReference>
<gene>
    <name evidence="7" type="primary">rplV</name>
    <name evidence="12" type="ORF">A3H51_01930</name>
</gene>
<evidence type="ECO:0000256" key="9">
    <source>
        <dbReference type="RuleBase" id="RU004006"/>
    </source>
</evidence>
<dbReference type="InterPro" id="IPR047867">
    <property type="entry name" value="Ribosomal_uL22_bac/org-type"/>
</dbReference>
<dbReference type="CDD" id="cd00336">
    <property type="entry name" value="Ribosomal_L22"/>
    <property type="match status" value="1"/>
</dbReference>
<dbReference type="Gene3D" id="3.90.470.10">
    <property type="entry name" value="Ribosomal protein L22/L17"/>
    <property type="match status" value="1"/>
</dbReference>
<dbReference type="SUPFAM" id="SSF54843">
    <property type="entry name" value="Ribosomal protein L22"/>
    <property type="match status" value="1"/>
</dbReference>
<evidence type="ECO:0000313" key="13">
    <source>
        <dbReference type="Proteomes" id="UP000178509"/>
    </source>
</evidence>
<accession>A0A1G2HGF8</accession>
<keyword evidence="5 7" id="KW-0687">Ribonucleoprotein</keyword>
<dbReference type="GO" id="GO:0006412">
    <property type="term" value="P:translation"/>
    <property type="evidence" value="ECO:0007669"/>
    <property type="project" value="UniProtKB-UniRule"/>
</dbReference>
<dbReference type="GO" id="GO:0022625">
    <property type="term" value="C:cytosolic large ribosomal subunit"/>
    <property type="evidence" value="ECO:0007669"/>
    <property type="project" value="TreeGrafter"/>
</dbReference>
<evidence type="ECO:0000256" key="6">
    <source>
        <dbReference type="ARBA" id="ARBA00035207"/>
    </source>
</evidence>
<dbReference type="InterPro" id="IPR001063">
    <property type="entry name" value="Ribosomal_uL22"/>
</dbReference>
<evidence type="ECO:0000256" key="1">
    <source>
        <dbReference type="ARBA" id="ARBA00009451"/>
    </source>
</evidence>
<proteinExistence type="inferred from homology"/>
<dbReference type="GO" id="GO:0019843">
    <property type="term" value="F:rRNA binding"/>
    <property type="evidence" value="ECO:0007669"/>
    <property type="project" value="UniProtKB-UniRule"/>
</dbReference>
<comment type="function">
    <text evidence="7">The globular domain of the protein is located near the polypeptide exit tunnel on the outside of the subunit, while an extended beta-hairpin is found that lines the wall of the exit tunnel in the center of the 70S ribosome.</text>
</comment>
<dbReference type="Proteomes" id="UP000178509">
    <property type="component" value="Unassembled WGS sequence"/>
</dbReference>
<keyword evidence="3 7" id="KW-0694">RNA-binding</keyword>
<sequence length="139" mass="15980">MEYKATLSYLKIAPRKVRLVVDLVRGKKLEDARHQLQFSKQRSAVSILKLLNSAFSNAKNTKENLDTNMLFVKEIFVDEGPKLKRFRARARGSAYGIQKKTSHVTLVLSEKEPKKSETRSTKSETNLEIQKEKTKTKKL</sequence>
<evidence type="ECO:0000256" key="2">
    <source>
        <dbReference type="ARBA" id="ARBA00022730"/>
    </source>
</evidence>
<dbReference type="EMBL" id="MHOJ01000040">
    <property type="protein sequence ID" value="OGZ61576.1"/>
    <property type="molecule type" value="Genomic_DNA"/>
</dbReference>
<feature type="region of interest" description="Disordered" evidence="11">
    <location>
        <begin position="108"/>
        <end position="139"/>
    </location>
</feature>
<evidence type="ECO:0000256" key="10">
    <source>
        <dbReference type="RuleBase" id="RU004008"/>
    </source>
</evidence>
<dbReference type="PANTHER" id="PTHR13501">
    <property type="entry name" value="CHLOROPLAST 50S RIBOSOMAL PROTEIN L22-RELATED"/>
    <property type="match status" value="1"/>
</dbReference>
<evidence type="ECO:0000256" key="3">
    <source>
        <dbReference type="ARBA" id="ARBA00022884"/>
    </source>
</evidence>
<keyword evidence="4 7" id="KW-0689">Ribosomal protein</keyword>
<feature type="compositionally biased region" description="Basic and acidic residues" evidence="11">
    <location>
        <begin position="109"/>
        <end position="122"/>
    </location>
</feature>
<comment type="similarity">
    <text evidence="1 7 8">Belongs to the universal ribosomal protein uL22 family.</text>
</comment>
<evidence type="ECO:0000256" key="7">
    <source>
        <dbReference type="HAMAP-Rule" id="MF_01331"/>
    </source>
</evidence>
<evidence type="ECO:0000256" key="5">
    <source>
        <dbReference type="ARBA" id="ARBA00023274"/>
    </source>
</evidence>
<comment type="subunit">
    <text evidence="7 9">Part of the 50S ribosomal subunit.</text>
</comment>
<dbReference type="PROSITE" id="PS00464">
    <property type="entry name" value="RIBOSOMAL_L22"/>
    <property type="match status" value="1"/>
</dbReference>
<dbReference type="InterPro" id="IPR036394">
    <property type="entry name" value="Ribosomal_uL22_sf"/>
</dbReference>
<comment type="caution">
    <text evidence="12">The sequence shown here is derived from an EMBL/GenBank/DDBJ whole genome shotgun (WGS) entry which is preliminary data.</text>
</comment>
<dbReference type="Pfam" id="PF00237">
    <property type="entry name" value="Ribosomal_L22"/>
    <property type="match status" value="1"/>
</dbReference>
<dbReference type="AlphaFoldDB" id="A0A1G2HGF8"/>
<dbReference type="STRING" id="1802164.A3H51_01930"/>
<dbReference type="InterPro" id="IPR018260">
    <property type="entry name" value="Ribosomal_uL22_CS"/>
</dbReference>
<evidence type="ECO:0000313" key="12">
    <source>
        <dbReference type="EMBL" id="OGZ61576.1"/>
    </source>
</evidence>
<evidence type="ECO:0000256" key="11">
    <source>
        <dbReference type="SAM" id="MobiDB-lite"/>
    </source>
</evidence>
<protein>
    <recommendedName>
        <fullName evidence="6 7">Large ribosomal subunit protein uL22</fullName>
    </recommendedName>
</protein>